<evidence type="ECO:0000256" key="1">
    <source>
        <dbReference type="SAM" id="Phobius"/>
    </source>
</evidence>
<dbReference type="RefSeq" id="WP_126779313.1">
    <property type="nucleotide sequence ID" value="NZ_PIQC01000001.1"/>
</dbReference>
<dbReference type="AlphaFoldDB" id="A0A432Z550"/>
<name>A0A432Z550_9GAMM</name>
<sequence>MDDNKVIIGGSLVESLKGNYQLSLRQVLEQSFNITKSSLLPLLGGFLILIAVVFLVVLVLMNVFSLEAMENSIKVQYLSEILLTVITAPLLGGLMLMAIKHSVGITTKSGDVFKGFNAMMPLIAIALISTILKLIGAQLLGLIHPNLMIVVQLYITAILVLAMPLVVERGTGPLNALFYSIKIVHFQLPKFILLFLVIAGLLLLGILTLGLGLIWVLPMIYNLIGVVYRDIIGVTVIENPKDNSSENISA</sequence>
<feature type="transmembrane region" description="Helical" evidence="1">
    <location>
        <begin position="39"/>
        <end position="61"/>
    </location>
</feature>
<dbReference type="EMBL" id="PIQC01000001">
    <property type="protein sequence ID" value="RUO73011.1"/>
    <property type="molecule type" value="Genomic_DNA"/>
</dbReference>
<organism evidence="2 3">
    <name type="scientific">Idiomarina ramblicola</name>
    <dbReference type="NCBI Taxonomy" id="263724"/>
    <lineage>
        <taxon>Bacteria</taxon>
        <taxon>Pseudomonadati</taxon>
        <taxon>Pseudomonadota</taxon>
        <taxon>Gammaproteobacteria</taxon>
        <taxon>Alteromonadales</taxon>
        <taxon>Idiomarinaceae</taxon>
        <taxon>Idiomarina</taxon>
    </lineage>
</organism>
<accession>A0A432Z550</accession>
<comment type="caution">
    <text evidence="2">The sequence shown here is derived from an EMBL/GenBank/DDBJ whole genome shotgun (WGS) entry which is preliminary data.</text>
</comment>
<evidence type="ECO:0000313" key="2">
    <source>
        <dbReference type="EMBL" id="RUO73011.1"/>
    </source>
</evidence>
<feature type="transmembrane region" description="Helical" evidence="1">
    <location>
        <begin position="120"/>
        <end position="141"/>
    </location>
</feature>
<protein>
    <recommendedName>
        <fullName evidence="4">Stress protein</fullName>
    </recommendedName>
</protein>
<feature type="transmembrane region" description="Helical" evidence="1">
    <location>
        <begin position="81"/>
        <end position="99"/>
    </location>
</feature>
<dbReference type="Proteomes" id="UP000288058">
    <property type="component" value="Unassembled WGS sequence"/>
</dbReference>
<gene>
    <name evidence="2" type="ORF">CWI78_00795</name>
</gene>
<evidence type="ECO:0008006" key="4">
    <source>
        <dbReference type="Google" id="ProtNLM"/>
    </source>
</evidence>
<keyword evidence="1" id="KW-0812">Transmembrane</keyword>
<dbReference type="InterPro" id="IPR010380">
    <property type="entry name" value="DUF975"/>
</dbReference>
<feature type="transmembrane region" description="Helical" evidence="1">
    <location>
        <begin position="188"/>
        <end position="217"/>
    </location>
</feature>
<reference evidence="3" key="1">
    <citation type="journal article" date="2018" name="Front. Microbiol.">
        <title>Genome-Based Analysis Reveals the Taxonomy and Diversity of the Family Idiomarinaceae.</title>
        <authorList>
            <person name="Liu Y."/>
            <person name="Lai Q."/>
            <person name="Shao Z."/>
        </authorList>
    </citation>
    <scope>NUCLEOTIDE SEQUENCE [LARGE SCALE GENOMIC DNA]</scope>
    <source>
        <strain evidence="3">R22</strain>
    </source>
</reference>
<dbReference type="OrthoDB" id="5915045at2"/>
<feature type="transmembrane region" description="Helical" evidence="1">
    <location>
        <begin position="147"/>
        <end position="167"/>
    </location>
</feature>
<keyword evidence="3" id="KW-1185">Reference proteome</keyword>
<proteinExistence type="predicted"/>
<evidence type="ECO:0000313" key="3">
    <source>
        <dbReference type="Proteomes" id="UP000288058"/>
    </source>
</evidence>
<keyword evidence="1" id="KW-1133">Transmembrane helix</keyword>
<dbReference type="PANTHER" id="PTHR40076">
    <property type="entry name" value="MEMBRANE PROTEIN-RELATED"/>
    <property type="match status" value="1"/>
</dbReference>
<dbReference type="PANTHER" id="PTHR40076:SF1">
    <property type="entry name" value="MEMBRANE PROTEIN"/>
    <property type="match status" value="1"/>
</dbReference>
<keyword evidence="1" id="KW-0472">Membrane</keyword>